<dbReference type="SUPFAM" id="SSF51011">
    <property type="entry name" value="Glycosyl hydrolase domain"/>
    <property type="match status" value="1"/>
</dbReference>
<evidence type="ECO:0000259" key="5">
    <source>
        <dbReference type="Pfam" id="PF17137"/>
    </source>
</evidence>
<feature type="signal peptide" evidence="3">
    <location>
        <begin position="1"/>
        <end position="23"/>
    </location>
</feature>
<dbReference type="Pfam" id="PF17137">
    <property type="entry name" value="DUF5110"/>
    <property type="match status" value="1"/>
</dbReference>
<evidence type="ECO:0000256" key="1">
    <source>
        <dbReference type="ARBA" id="ARBA00007806"/>
    </source>
</evidence>
<evidence type="ECO:0000259" key="6">
    <source>
        <dbReference type="Pfam" id="PF21365"/>
    </source>
</evidence>
<evidence type="ECO:0000256" key="2">
    <source>
        <dbReference type="RuleBase" id="RU361185"/>
    </source>
</evidence>
<feature type="domain" description="Glycoside hydrolase family 31 TIM barrel" evidence="4">
    <location>
        <begin position="219"/>
        <end position="536"/>
    </location>
</feature>
<proteinExistence type="inferred from homology"/>
<dbReference type="RefSeq" id="WP_345374205.1">
    <property type="nucleotide sequence ID" value="NZ_BAABJX010000056.1"/>
</dbReference>
<dbReference type="Proteomes" id="UP001500298">
    <property type="component" value="Unassembled WGS sequence"/>
</dbReference>
<dbReference type="Gene3D" id="2.60.40.1180">
    <property type="entry name" value="Golgi alpha-mannosidase II"/>
    <property type="match status" value="2"/>
</dbReference>
<sequence length="880" mass="102302">MKLPTNKLLFFLITLLIQGHAFAQNPKANVDAVVISGEARFTVLAPEMIRLEWDQEGEFEDRASFTVVNRNTTLPKFKVKEKKGWLVIKTEAMELRYKKGSGQFSETNLSISFHKDGDEVHWVPGMENSGNLLGTTRTLDGCNGGKTWNGDPIPLEDGIISKEGWFLLDDSPNFLFDNSEGNWVSETKNASEQDWYFFAYGYDYKKALKQYTTIAGKIPMPPRYAFGYWWSRYWAYSDREFKALVADFRRYDIPIDVLIIDMDWHLTHGGLKNIKNPQKDPFGELLGWTGYTWNKALFPEPKKFIEWTNKEKLKTALNLHPASGIAPLEAQYEEFAKSYGFDTSEQEWIPYRMAEKKWADTYFETILKPYEEWGIDFWWLDWQQFPNSKVVDGLSNTWWLNHTFFSSMSERSNKRSLIFHRWGGLGNHRYQIGFSGDYKISWESLKYQPYFTATASNVGYGYWSHDIGGHASGELDRDPELYTRWLQFGIFSPILRTHSAKISSIERRFWMFPNELPHMVELLHLRYALAPYTYTMARKAYDDGVSLCRPMYYDYAKEENAYAFKYQYMYGEQMIFSPVYEPTGEDLIVEQEVWLPEGEWYQWSTGEKHEGGKVINKNYMLRELPLYIKAGSIIPMYPKISNLQEIPNHLIVKVFPGEGGSFNLYEDQGDTEGYQSGDFAFTQLAQSENQNSKMITIAPTKGTYEGMPTARSYEIQLPVSFPPAMVKVNGEEYGYAENKTPKKWNYDGHELMTSISIPAQSLSSTIEIQITYSETYKDKKELLYGKVGAFKRLQEVIGLMKIEIARENWWALLSDRVFAAEQVPVEISYDPQRILEQLQLFEQNYQAILDDMRNHRDARKEVTDKILLPLEKYSSTSVVE</sequence>
<dbReference type="Pfam" id="PF21365">
    <property type="entry name" value="Glyco_hydro_31_3rd"/>
    <property type="match status" value="1"/>
</dbReference>
<feature type="chain" id="PRO_5045316454" evidence="3">
    <location>
        <begin position="24"/>
        <end position="880"/>
    </location>
</feature>
<dbReference type="InterPro" id="IPR017853">
    <property type="entry name" value="GH"/>
</dbReference>
<feature type="domain" description="DUF5110" evidence="5">
    <location>
        <begin position="650"/>
        <end position="717"/>
    </location>
</feature>
<dbReference type="PANTHER" id="PTHR22762">
    <property type="entry name" value="ALPHA-GLUCOSIDASE"/>
    <property type="match status" value="1"/>
</dbReference>
<dbReference type="InterPro" id="IPR000322">
    <property type="entry name" value="Glyco_hydro_31_TIM"/>
</dbReference>
<dbReference type="SUPFAM" id="SSF51445">
    <property type="entry name" value="(Trans)glycosidases"/>
    <property type="match status" value="1"/>
</dbReference>
<keyword evidence="3" id="KW-0732">Signal</keyword>
<feature type="domain" description="Glycosyl hydrolase family 31 C-terminal" evidence="6">
    <location>
        <begin position="544"/>
        <end position="634"/>
    </location>
</feature>
<evidence type="ECO:0000256" key="3">
    <source>
        <dbReference type="SAM" id="SignalP"/>
    </source>
</evidence>
<dbReference type="InterPro" id="IPR013780">
    <property type="entry name" value="Glyco_hydro_b"/>
</dbReference>
<name>A0ABP9DP49_9BACT</name>
<dbReference type="CDD" id="cd06595">
    <property type="entry name" value="GH31_u1"/>
    <property type="match status" value="1"/>
</dbReference>
<dbReference type="Gene3D" id="2.60.40.1760">
    <property type="entry name" value="glycosyl hydrolase (family 31)"/>
    <property type="match status" value="1"/>
</dbReference>
<dbReference type="EMBL" id="BAABJX010000056">
    <property type="protein sequence ID" value="GAA4847408.1"/>
    <property type="molecule type" value="Genomic_DNA"/>
</dbReference>
<dbReference type="Gene3D" id="3.20.20.80">
    <property type="entry name" value="Glycosidases"/>
    <property type="match status" value="1"/>
</dbReference>
<comment type="similarity">
    <text evidence="1 2">Belongs to the glycosyl hydrolase 31 family.</text>
</comment>
<dbReference type="GO" id="GO:0016787">
    <property type="term" value="F:hydrolase activity"/>
    <property type="evidence" value="ECO:0007669"/>
    <property type="project" value="UniProtKB-KW"/>
</dbReference>
<accession>A0ABP9DP49</accession>
<evidence type="ECO:0000313" key="7">
    <source>
        <dbReference type="EMBL" id="GAA4847408.1"/>
    </source>
</evidence>
<reference evidence="8" key="1">
    <citation type="journal article" date="2019" name="Int. J. Syst. Evol. Microbiol.">
        <title>The Global Catalogue of Microorganisms (GCM) 10K type strain sequencing project: providing services to taxonomists for standard genome sequencing and annotation.</title>
        <authorList>
            <consortium name="The Broad Institute Genomics Platform"/>
            <consortium name="The Broad Institute Genome Sequencing Center for Infectious Disease"/>
            <person name="Wu L."/>
            <person name="Ma J."/>
        </authorList>
    </citation>
    <scope>NUCLEOTIDE SEQUENCE [LARGE SCALE GENOMIC DNA]</scope>
    <source>
        <strain evidence="8">JCM 18326</strain>
    </source>
</reference>
<keyword evidence="8" id="KW-1185">Reference proteome</keyword>
<organism evidence="7 8">
    <name type="scientific">Algivirga pacifica</name>
    <dbReference type="NCBI Taxonomy" id="1162670"/>
    <lineage>
        <taxon>Bacteria</taxon>
        <taxon>Pseudomonadati</taxon>
        <taxon>Bacteroidota</taxon>
        <taxon>Cytophagia</taxon>
        <taxon>Cytophagales</taxon>
        <taxon>Flammeovirgaceae</taxon>
        <taxon>Algivirga</taxon>
    </lineage>
</organism>
<comment type="caution">
    <text evidence="7">The sequence shown here is derived from an EMBL/GenBank/DDBJ whole genome shotgun (WGS) entry which is preliminary data.</text>
</comment>
<dbReference type="Pfam" id="PF01055">
    <property type="entry name" value="Glyco_hydro_31_2nd"/>
    <property type="match status" value="1"/>
</dbReference>
<evidence type="ECO:0000313" key="8">
    <source>
        <dbReference type="Proteomes" id="UP001500298"/>
    </source>
</evidence>
<dbReference type="InterPro" id="IPR048395">
    <property type="entry name" value="Glyco_hydro_31_C"/>
</dbReference>
<gene>
    <name evidence="7" type="ORF">GCM10023331_35200</name>
</gene>
<keyword evidence="2 7" id="KW-0378">Hydrolase</keyword>
<keyword evidence="2" id="KW-0326">Glycosidase</keyword>
<dbReference type="InterPro" id="IPR033403">
    <property type="entry name" value="DUF5110"/>
</dbReference>
<dbReference type="PANTHER" id="PTHR22762:SF89">
    <property type="entry name" value="ALPHA-XYLOSIDASE"/>
    <property type="match status" value="1"/>
</dbReference>
<protein>
    <submittedName>
        <fullName evidence="7">Glycoside hydrolase family 31 protein</fullName>
    </submittedName>
</protein>
<evidence type="ECO:0000259" key="4">
    <source>
        <dbReference type="Pfam" id="PF01055"/>
    </source>
</evidence>